<evidence type="ECO:0000256" key="6">
    <source>
        <dbReference type="SAM" id="Coils"/>
    </source>
</evidence>
<gene>
    <name evidence="10" type="ORF">DNJ96_15815</name>
</gene>
<keyword evidence="3 7" id="KW-0812">Transmembrane</keyword>
<feature type="transmembrane region" description="Helical" evidence="7">
    <location>
        <begin position="32"/>
        <end position="53"/>
    </location>
</feature>
<evidence type="ECO:0000313" key="10">
    <source>
        <dbReference type="EMBL" id="TBU91628.1"/>
    </source>
</evidence>
<dbReference type="PANTHER" id="PTHR32309">
    <property type="entry name" value="TYROSINE-PROTEIN KINASE"/>
    <property type="match status" value="1"/>
</dbReference>
<dbReference type="EMBL" id="QJUP01000026">
    <property type="protein sequence ID" value="TBU91628.1"/>
    <property type="molecule type" value="Genomic_DNA"/>
</dbReference>
<evidence type="ECO:0000256" key="2">
    <source>
        <dbReference type="ARBA" id="ARBA00022475"/>
    </source>
</evidence>
<protein>
    <submittedName>
        <fullName evidence="10">Chain-length determining protein</fullName>
    </submittedName>
</protein>
<evidence type="ECO:0000256" key="5">
    <source>
        <dbReference type="ARBA" id="ARBA00023136"/>
    </source>
</evidence>
<dbReference type="AlphaFoldDB" id="A0A4Q9R165"/>
<dbReference type="Proteomes" id="UP000292639">
    <property type="component" value="Unassembled WGS sequence"/>
</dbReference>
<feature type="transmembrane region" description="Helical" evidence="7">
    <location>
        <begin position="397"/>
        <end position="419"/>
    </location>
</feature>
<feature type="domain" description="Tyrosine-protein kinase G-rich" evidence="9">
    <location>
        <begin position="379"/>
        <end position="417"/>
    </location>
</feature>
<proteinExistence type="predicted"/>
<keyword evidence="5 7" id="KW-0472">Membrane</keyword>
<feature type="coiled-coil region" evidence="6">
    <location>
        <begin position="192"/>
        <end position="245"/>
    </location>
</feature>
<evidence type="ECO:0000259" key="8">
    <source>
        <dbReference type="Pfam" id="PF02706"/>
    </source>
</evidence>
<evidence type="ECO:0000256" key="1">
    <source>
        <dbReference type="ARBA" id="ARBA00004651"/>
    </source>
</evidence>
<evidence type="ECO:0000259" key="9">
    <source>
        <dbReference type="Pfam" id="PF13807"/>
    </source>
</evidence>
<evidence type="ECO:0000256" key="7">
    <source>
        <dbReference type="SAM" id="Phobius"/>
    </source>
</evidence>
<keyword evidence="2" id="KW-1003">Cell membrane</keyword>
<dbReference type="GO" id="GO:0005886">
    <property type="term" value="C:plasma membrane"/>
    <property type="evidence" value="ECO:0007669"/>
    <property type="project" value="UniProtKB-SubCell"/>
</dbReference>
<dbReference type="InterPro" id="IPR032807">
    <property type="entry name" value="GNVR"/>
</dbReference>
<dbReference type="Pfam" id="PF13807">
    <property type="entry name" value="GNVR"/>
    <property type="match status" value="1"/>
</dbReference>
<keyword evidence="11" id="KW-1185">Reference proteome</keyword>
<dbReference type="Pfam" id="PF02706">
    <property type="entry name" value="Wzz"/>
    <property type="match status" value="1"/>
</dbReference>
<evidence type="ECO:0000313" key="11">
    <source>
        <dbReference type="Proteomes" id="UP000292639"/>
    </source>
</evidence>
<feature type="domain" description="Polysaccharide chain length determinant N-terminal" evidence="8">
    <location>
        <begin position="16"/>
        <end position="71"/>
    </location>
</feature>
<dbReference type="GO" id="GO:0004713">
    <property type="term" value="F:protein tyrosine kinase activity"/>
    <property type="evidence" value="ECO:0007669"/>
    <property type="project" value="TreeGrafter"/>
</dbReference>
<organism evidence="10 11">
    <name type="scientific">Stutzerimonas kirkiae</name>
    <dbReference type="NCBI Taxonomy" id="2211392"/>
    <lineage>
        <taxon>Bacteria</taxon>
        <taxon>Pseudomonadati</taxon>
        <taxon>Pseudomonadota</taxon>
        <taxon>Gammaproteobacteria</taxon>
        <taxon>Pseudomonadales</taxon>
        <taxon>Pseudomonadaceae</taxon>
        <taxon>Stutzerimonas</taxon>
    </lineage>
</organism>
<evidence type="ECO:0000256" key="4">
    <source>
        <dbReference type="ARBA" id="ARBA00022989"/>
    </source>
</evidence>
<sequence>MALNPNVPANQEQRTDEIDLFELFSGLWAQKWLIVGCSALALLVATAYAFLATPYYEVHSILRTTQLKELDELNGTGVYKIDPEEALRRVGASLDSYETRVSFFNANRELFEPLKKGSGSLENAFAAFNEEQFTLLQPDPRKTSLVPFVGLKLEYPADVDGVAILNGMVRQAISDEKVRIAQDLEGVIKSRLNVINRQLTAARAKYEASKENKIAGLKEGDEIKRAQLQDELKALRGELRLRRQSRITQLDEAIAIARSLGIVKPTTPTSMGQDAGAAQGNIIRTEVFNQQFPLYFMGSEALEAERNGLLKRRSDDHTEPRIAKIQHELQLLENNRQIQFMQSREDEDLFLAALADLREESSRLENIKLDLSQLQLARVDRPAIEPIKPIKPIKMTIMALGVVLGGMLGVFAALLRVILRRKANALA</sequence>
<dbReference type="Gene3D" id="3.30.1890.10">
    <property type="entry name" value="FepE-like"/>
    <property type="match status" value="2"/>
</dbReference>
<dbReference type="InterPro" id="IPR003856">
    <property type="entry name" value="LPS_length_determ_N"/>
</dbReference>
<evidence type="ECO:0000256" key="3">
    <source>
        <dbReference type="ARBA" id="ARBA00022692"/>
    </source>
</evidence>
<dbReference type="InterPro" id="IPR050445">
    <property type="entry name" value="Bact_polysacc_biosynth/exp"/>
</dbReference>
<keyword evidence="4 7" id="KW-1133">Transmembrane helix</keyword>
<name>A0A4Q9R165_9GAMM</name>
<comment type="caution">
    <text evidence="10">The sequence shown here is derived from an EMBL/GenBank/DDBJ whole genome shotgun (WGS) entry which is preliminary data.</text>
</comment>
<comment type="subcellular location">
    <subcellularLocation>
        <location evidence="1">Cell membrane</location>
        <topology evidence="1">Multi-pass membrane protein</topology>
    </subcellularLocation>
</comment>
<dbReference type="SUPFAM" id="SSF160355">
    <property type="entry name" value="Bacterial polysaccharide co-polymerase-like"/>
    <property type="match status" value="2"/>
</dbReference>
<dbReference type="PANTHER" id="PTHR32309:SF13">
    <property type="entry name" value="FERRIC ENTEROBACTIN TRANSPORT PROTEIN FEPE"/>
    <property type="match status" value="1"/>
</dbReference>
<reference evidence="10 11" key="1">
    <citation type="submission" date="2018-06" db="EMBL/GenBank/DDBJ databases">
        <title>Three novel Pseudomonas species isolated from symptomatic oak.</title>
        <authorList>
            <person name="Bueno-Gonzalez V."/>
            <person name="Brady C."/>
        </authorList>
    </citation>
    <scope>NUCLEOTIDE SEQUENCE [LARGE SCALE GENOMIC DNA]</scope>
    <source>
        <strain evidence="10 11">P17C</strain>
    </source>
</reference>
<accession>A0A4Q9R165</accession>
<keyword evidence="6" id="KW-0175">Coiled coil</keyword>